<keyword evidence="6" id="KW-1185">Reference proteome</keyword>
<dbReference type="GO" id="GO:0000272">
    <property type="term" value="P:polysaccharide catabolic process"/>
    <property type="evidence" value="ECO:0007669"/>
    <property type="project" value="InterPro"/>
</dbReference>
<dbReference type="SUPFAM" id="SSF51445">
    <property type="entry name" value="(Trans)glycosidases"/>
    <property type="match status" value="1"/>
</dbReference>
<dbReference type="GO" id="GO:0004553">
    <property type="term" value="F:hydrolase activity, hydrolyzing O-glycosyl compounds"/>
    <property type="evidence" value="ECO:0007669"/>
    <property type="project" value="InterPro"/>
</dbReference>
<keyword evidence="1 5" id="KW-0378">Hydrolase</keyword>
<dbReference type="OrthoDB" id="190957at2157"/>
<dbReference type="Pfam" id="PF00150">
    <property type="entry name" value="Cellulase"/>
    <property type="match status" value="1"/>
</dbReference>
<evidence type="ECO:0000259" key="4">
    <source>
        <dbReference type="Pfam" id="PF00150"/>
    </source>
</evidence>
<evidence type="ECO:0000313" key="5">
    <source>
        <dbReference type="EMBL" id="QLH81625.1"/>
    </source>
</evidence>
<keyword evidence="2" id="KW-0326">Glycosidase</keyword>
<evidence type="ECO:0000313" key="6">
    <source>
        <dbReference type="Proteomes" id="UP000509346"/>
    </source>
</evidence>
<feature type="region of interest" description="Disordered" evidence="3">
    <location>
        <begin position="347"/>
        <end position="420"/>
    </location>
</feature>
<dbReference type="Gene3D" id="3.20.20.80">
    <property type="entry name" value="Glycosidases"/>
    <property type="match status" value="1"/>
</dbReference>
<dbReference type="KEGG" id="hpel:HZS54_08295"/>
<evidence type="ECO:0000256" key="1">
    <source>
        <dbReference type="ARBA" id="ARBA00022801"/>
    </source>
</evidence>
<dbReference type="PROSITE" id="PS51318">
    <property type="entry name" value="TAT"/>
    <property type="match status" value="1"/>
</dbReference>
<reference evidence="5 6" key="1">
    <citation type="submission" date="2020-07" db="EMBL/GenBank/DDBJ databases">
        <title>Halosimplex litoreum sp. nov. and Halosimplex rubrum sp. nov., isolated from different salt environments.</title>
        <authorList>
            <person name="Cui H."/>
        </authorList>
    </citation>
    <scope>NUCLEOTIDE SEQUENCE [LARGE SCALE GENOMIC DNA]</scope>
    <source>
        <strain evidence="5 6">R2</strain>
    </source>
</reference>
<dbReference type="GeneID" id="56082582"/>
<feature type="compositionally biased region" description="Gly residues" evidence="3">
    <location>
        <begin position="26"/>
        <end position="39"/>
    </location>
</feature>
<accession>A0A7D5PA61</accession>
<feature type="compositionally biased region" description="Low complexity" evidence="3">
    <location>
        <begin position="355"/>
        <end position="375"/>
    </location>
</feature>
<protein>
    <submittedName>
        <fullName evidence="5">Cellulase family glycosylhydrolase</fullName>
    </submittedName>
</protein>
<dbReference type="RefSeq" id="WP_179921798.1">
    <property type="nucleotide sequence ID" value="NZ_CP058909.1"/>
</dbReference>
<name>A0A7D5PA61_9EURY</name>
<dbReference type="InterPro" id="IPR001547">
    <property type="entry name" value="Glyco_hydro_5"/>
</dbReference>
<proteinExistence type="predicted"/>
<evidence type="ECO:0000256" key="2">
    <source>
        <dbReference type="ARBA" id="ARBA00023295"/>
    </source>
</evidence>
<organism evidence="5 6">
    <name type="scientific">Halosimplex pelagicum</name>
    <dbReference type="NCBI Taxonomy" id="869886"/>
    <lineage>
        <taxon>Archaea</taxon>
        <taxon>Methanobacteriati</taxon>
        <taxon>Methanobacteriota</taxon>
        <taxon>Stenosarchaea group</taxon>
        <taxon>Halobacteria</taxon>
        <taxon>Halobacteriales</taxon>
        <taxon>Haloarculaceae</taxon>
        <taxon>Halosimplex</taxon>
    </lineage>
</organism>
<dbReference type="AlphaFoldDB" id="A0A7D5PA61"/>
<sequence length="548" mass="58261">MHSDDPPRQAQDGEQRRDSADDRGRSGGSGDAPSGGAGGTRRRTVLRGLGGGVALGAVGTLGAAVTTAAGASFGDGVNLQPSYFCDGDQDLGYDLMSEYPDIETVRIEIEPFSFGEVATTVEDAKRWIDEAAAHGLNVIATYHHYPDNGSADAAALQNAAEFWAEHYETLSADTDITVNMMNEWGNHQVTADEYASAYDEAIGTVRSETSYSGPIVCDAPGWGQGTYRLADAVEMIDDDDLILSAHVYPSAWNATTGQNLVPEDLDVLDETSYPCMIGEFGNYANSTGADWSAIVDYASELGWPVIGWAWNGDGSNDPMNMADPYWGDDCSADSYATSDYFPVVYEKLGDGGTATDSPTDEPNTPTPTDEPSTPTDEPETPTPTDEPDTPTPTDEPDTPTDTPAADALVVDDYDGDPGWASHRNDLGQWCGAGSFENGGGEETGGALVLEYDDGGWFQSQINRDVSDYDDLVIRVSGASGGEESEVLFDMGGVRTMLADVTDDSIGTSATDVRVDMEAAGIDRSSPSVRLNFWQGGSSTLEIEEVRLE</sequence>
<dbReference type="Proteomes" id="UP000509346">
    <property type="component" value="Chromosome"/>
</dbReference>
<feature type="domain" description="Glycoside hydrolase family 5" evidence="4">
    <location>
        <begin position="119"/>
        <end position="313"/>
    </location>
</feature>
<gene>
    <name evidence="5" type="ORF">HZS54_08295</name>
</gene>
<feature type="region of interest" description="Disordered" evidence="3">
    <location>
        <begin position="1"/>
        <end position="43"/>
    </location>
</feature>
<dbReference type="EMBL" id="CP058909">
    <property type="protein sequence ID" value="QLH81625.1"/>
    <property type="molecule type" value="Genomic_DNA"/>
</dbReference>
<dbReference type="InterPro" id="IPR017853">
    <property type="entry name" value="GH"/>
</dbReference>
<evidence type="ECO:0000256" key="3">
    <source>
        <dbReference type="SAM" id="MobiDB-lite"/>
    </source>
</evidence>
<dbReference type="InterPro" id="IPR006311">
    <property type="entry name" value="TAT_signal"/>
</dbReference>
<feature type="compositionally biased region" description="Basic and acidic residues" evidence="3">
    <location>
        <begin position="1"/>
        <end position="25"/>
    </location>
</feature>